<reference evidence="3" key="1">
    <citation type="submission" date="2022-08" db="EMBL/GenBank/DDBJ databases">
        <authorList>
            <person name="Wang H."/>
        </authorList>
    </citation>
    <scope>NUCLEOTIDE SEQUENCE</scope>
    <source>
        <strain evidence="3">PS10</strain>
    </source>
</reference>
<comment type="caution">
    <text evidence="3">The sequence shown here is derived from an EMBL/GenBank/DDBJ whole genome shotgun (WGS) entry which is preliminary data.</text>
</comment>
<evidence type="ECO:0000313" key="3">
    <source>
        <dbReference type="EMBL" id="MDL0088516.1"/>
    </source>
</evidence>
<gene>
    <name evidence="3" type="ORF">NYG85_03905</name>
</gene>
<dbReference type="InterPro" id="IPR011059">
    <property type="entry name" value="Metal-dep_hydrolase_composite"/>
</dbReference>
<dbReference type="Pfam" id="PF01979">
    <property type="entry name" value="Amidohydro_1"/>
    <property type="match status" value="1"/>
</dbReference>
<keyword evidence="4" id="KW-1185">Reference proteome</keyword>
<protein>
    <submittedName>
        <fullName evidence="3">Metal-dependent hydrolase</fullName>
    </submittedName>
</protein>
<dbReference type="SUPFAM" id="SSF51338">
    <property type="entry name" value="Composite domain of metallo-dependent hydrolases"/>
    <property type="match status" value="1"/>
</dbReference>
<dbReference type="InterPro" id="IPR032466">
    <property type="entry name" value="Metal_Hydrolase"/>
</dbReference>
<dbReference type="SUPFAM" id="SSF51556">
    <property type="entry name" value="Metallo-dependent hydrolases"/>
    <property type="match status" value="1"/>
</dbReference>
<evidence type="ECO:0000256" key="1">
    <source>
        <dbReference type="ARBA" id="ARBA00022801"/>
    </source>
</evidence>
<dbReference type="EMBL" id="JANURM010000003">
    <property type="protein sequence ID" value="MDL0088516.1"/>
    <property type="molecule type" value="Genomic_DNA"/>
</dbReference>
<evidence type="ECO:0000259" key="2">
    <source>
        <dbReference type="Pfam" id="PF01979"/>
    </source>
</evidence>
<accession>A0ABT7HNM3</accession>
<organism evidence="3 4">
    <name type="scientific">Campylobacter gastrosuis</name>
    <dbReference type="NCBI Taxonomy" id="2974576"/>
    <lineage>
        <taxon>Bacteria</taxon>
        <taxon>Pseudomonadati</taxon>
        <taxon>Campylobacterota</taxon>
        <taxon>Epsilonproteobacteria</taxon>
        <taxon>Campylobacterales</taxon>
        <taxon>Campylobacteraceae</taxon>
        <taxon>Campylobacter</taxon>
    </lineage>
</organism>
<dbReference type="PANTHER" id="PTHR43794">
    <property type="entry name" value="AMINOHYDROLASE SSNA-RELATED"/>
    <property type="match status" value="1"/>
</dbReference>
<dbReference type="Gene3D" id="2.30.40.10">
    <property type="entry name" value="Urease, subunit C, domain 1"/>
    <property type="match status" value="1"/>
</dbReference>
<name>A0ABT7HNM3_9BACT</name>
<proteinExistence type="predicted"/>
<dbReference type="Proteomes" id="UP001173801">
    <property type="component" value="Unassembled WGS sequence"/>
</dbReference>
<evidence type="ECO:0000313" key="4">
    <source>
        <dbReference type="Proteomes" id="UP001173801"/>
    </source>
</evidence>
<feature type="domain" description="Amidohydrolase-related" evidence="2">
    <location>
        <begin position="54"/>
        <end position="400"/>
    </location>
</feature>
<dbReference type="InterPro" id="IPR006680">
    <property type="entry name" value="Amidohydro-rel"/>
</dbReference>
<dbReference type="GO" id="GO:0016787">
    <property type="term" value="F:hydrolase activity"/>
    <property type="evidence" value="ECO:0007669"/>
    <property type="project" value="UniProtKB-KW"/>
</dbReference>
<reference evidence="3" key="2">
    <citation type="journal article" date="2023" name="Microorganisms">
        <title>Isolation and Genomic Characteristics of Cat-Borne Campylobacter felis sp. nov. and Sheep-Borne Campylobacter ovis sp. nov.</title>
        <authorList>
            <person name="Wang H."/>
            <person name="Li Y."/>
            <person name="Gu Y."/>
            <person name="Zhou G."/>
            <person name="Chen X."/>
            <person name="Zhang X."/>
            <person name="Shao Z."/>
            <person name="Zhang J."/>
            <person name="Zhang M."/>
        </authorList>
    </citation>
    <scope>NUCLEOTIDE SEQUENCE</scope>
    <source>
        <strain evidence="3">PS10</strain>
    </source>
</reference>
<keyword evidence="1 3" id="KW-0378">Hydrolase</keyword>
<dbReference type="PANTHER" id="PTHR43794:SF11">
    <property type="entry name" value="AMIDOHYDROLASE-RELATED DOMAIN-CONTAINING PROTEIN"/>
    <property type="match status" value="1"/>
</dbReference>
<dbReference type="RefSeq" id="WP_284937172.1">
    <property type="nucleotide sequence ID" value="NZ_JANURM010000003.1"/>
</dbReference>
<dbReference type="InterPro" id="IPR050287">
    <property type="entry name" value="MTA/SAH_deaminase"/>
</dbReference>
<sequence length="403" mass="44738">MKILKAKHIIYGKNLEILDDKAIAFNEKIVAVDDFNILKNSFKNAKILELKNAIIAPAFVNSHVHLEFSANKSTLSYGDFITWLGSVIKNSKFLAQKCTDLVQKRAILSMLKGGTAVVGAVSSFGADTKILSASPLRVVHFNEILGSNPDFIEQNFNAFLKRFNESKRCENSRFKSAISIHSPYSIHKDLAKKAINFAKENNLLISTHFLESKHEKEWLENGSGAFRTHLENFIKEPKPQFSPSEFLGLFSGLDTLFTHCVWVSDFSDFKPNHSVTHCPSSNRLLGDKALNLAEILRQKVALNIGTDGLSSNLSLNMFDELRNAIFTHQNINLHELCKILFSAATLGGARALGLDSGEIGVGKNADIMVISALNCDKNELLTQLLLHTKSVKQLYIGGKICKF</sequence>
<dbReference type="NCBIfam" id="NF006269">
    <property type="entry name" value="PRK08418.1"/>
    <property type="match status" value="1"/>
</dbReference>
<dbReference type="Gene3D" id="3.20.20.140">
    <property type="entry name" value="Metal-dependent hydrolases"/>
    <property type="match status" value="1"/>
</dbReference>